<keyword evidence="2 3" id="KW-0949">S-adenosyl-L-methionine</keyword>
<dbReference type="GO" id="GO:0002098">
    <property type="term" value="P:tRNA wobble uridine modification"/>
    <property type="evidence" value="ECO:0007669"/>
    <property type="project" value="InterPro"/>
</dbReference>
<dbReference type="InterPro" id="IPR041698">
    <property type="entry name" value="Methyltransf_25"/>
</dbReference>
<dbReference type="CDD" id="cd02440">
    <property type="entry name" value="AdoMet_MTases"/>
    <property type="match status" value="1"/>
</dbReference>
<feature type="binding site" evidence="3">
    <location>
        <begin position="93"/>
        <end position="94"/>
    </location>
    <ligand>
        <name>S-adenosyl-L-methionine</name>
        <dbReference type="ChEBI" id="CHEBI:59789"/>
    </ligand>
</feature>
<feature type="binding site" evidence="3">
    <location>
        <position position="42"/>
    </location>
    <ligand>
        <name>S-adenosyl-L-methionine</name>
        <dbReference type="ChEBI" id="CHEBI:59789"/>
    </ligand>
</feature>
<dbReference type="RefSeq" id="WP_152808484.1">
    <property type="nucleotide sequence ID" value="NZ_WHNW01000001.1"/>
</dbReference>
<feature type="binding site" evidence="3">
    <location>
        <begin position="121"/>
        <end position="122"/>
    </location>
    <ligand>
        <name>S-adenosyl-L-methionine</name>
        <dbReference type="ChEBI" id="CHEBI:59789"/>
    </ligand>
</feature>
<accession>A0A6N7F0G0</accession>
<dbReference type="PIRSF" id="PIRSF006325">
    <property type="entry name" value="MeTrfase_bac"/>
    <property type="match status" value="1"/>
</dbReference>
<dbReference type="Pfam" id="PF13649">
    <property type="entry name" value="Methyltransf_25"/>
    <property type="match status" value="1"/>
</dbReference>
<dbReference type="PANTHER" id="PTHR43861:SF2">
    <property type="entry name" value="CARBOXY-S-ADENOSYL-L-METHIONINE SYNTHASE"/>
    <property type="match status" value="1"/>
</dbReference>
<dbReference type="GO" id="GO:0008168">
    <property type="term" value="F:methyltransferase activity"/>
    <property type="evidence" value="ECO:0007669"/>
    <property type="project" value="UniProtKB-KW"/>
</dbReference>
<dbReference type="PANTHER" id="PTHR43861">
    <property type="entry name" value="TRANS-ACONITATE 2-METHYLTRANSFERASE-RELATED"/>
    <property type="match status" value="1"/>
</dbReference>
<sequence>MPQPFQKDNLYQNGVDTVTDFAFDENVARVFPDMVHRSIPGYATLLTVMQAVFRHYFKNTPQPLVYDLGCSVGGVTLALAHVLPADSRFIGVDNAAQMLIRYRDAIRQANLNERVEPIQADITQMNLLDCDAICLNFILQFLPPESRQLMLQRCFDALKPHGICFVAEKTRQSENTQAFHEQFKRNNGYSELEIAKKRLAVEKIMQIDDDTTIVSRAKSVGFCQITPVFNALGFQGWVMQKKTTAA</sequence>
<reference evidence="5 6" key="1">
    <citation type="submission" date="2019-10" db="EMBL/GenBank/DDBJ databases">
        <title>Cardiobacteriales fam. a chemoheterotrophic member of the order Cardiobacteriales, and proposal of Cardiobacteriales fam. nov.</title>
        <authorList>
            <person name="Wang C."/>
        </authorList>
    </citation>
    <scope>NUCLEOTIDE SEQUENCE [LARGE SCALE GENOMIC DNA]</scope>
    <source>
        <strain evidence="5 6">ML27</strain>
    </source>
</reference>
<dbReference type="Gene3D" id="3.40.50.150">
    <property type="entry name" value="Vaccinia Virus protein VP39"/>
    <property type="match status" value="1"/>
</dbReference>
<organism evidence="5 6">
    <name type="scientific">Ostreibacterium oceani</name>
    <dbReference type="NCBI Taxonomy" id="2654998"/>
    <lineage>
        <taxon>Bacteria</taxon>
        <taxon>Pseudomonadati</taxon>
        <taxon>Pseudomonadota</taxon>
        <taxon>Gammaproteobacteria</taxon>
        <taxon>Cardiobacteriales</taxon>
        <taxon>Ostreibacteriaceae</taxon>
        <taxon>Ostreibacterium</taxon>
    </lineage>
</organism>
<feature type="domain" description="Methyltransferase" evidence="4">
    <location>
        <begin position="65"/>
        <end position="162"/>
    </location>
</feature>
<dbReference type="FunCoup" id="A0A6N7F0G0">
    <property type="interactions" value="53"/>
</dbReference>
<proteinExistence type="predicted"/>
<keyword evidence="5" id="KW-0489">Methyltransferase</keyword>
<feature type="binding site" evidence="3">
    <location>
        <begin position="69"/>
        <end position="71"/>
    </location>
    <ligand>
        <name>S-adenosyl-L-methionine</name>
        <dbReference type="ChEBI" id="CHEBI:59789"/>
    </ligand>
</feature>
<feature type="binding site" evidence="3">
    <location>
        <position position="136"/>
    </location>
    <ligand>
        <name>S-adenosyl-L-methionine</name>
        <dbReference type="ChEBI" id="CHEBI:59789"/>
    </ligand>
</feature>
<evidence type="ECO:0000256" key="3">
    <source>
        <dbReference type="PIRSR" id="PIRSR006325-1"/>
    </source>
</evidence>
<dbReference type="SUPFAM" id="SSF53335">
    <property type="entry name" value="S-adenosyl-L-methionine-dependent methyltransferases"/>
    <property type="match status" value="1"/>
</dbReference>
<gene>
    <name evidence="5" type="ORF">GCU85_01135</name>
</gene>
<evidence type="ECO:0000313" key="6">
    <source>
        <dbReference type="Proteomes" id="UP000471298"/>
    </source>
</evidence>
<name>A0A6N7F0G0_9GAMM</name>
<evidence type="ECO:0000313" key="5">
    <source>
        <dbReference type="EMBL" id="MPV85336.1"/>
    </source>
</evidence>
<dbReference type="Proteomes" id="UP000471298">
    <property type="component" value="Unassembled WGS sequence"/>
</dbReference>
<dbReference type="AlphaFoldDB" id="A0A6N7F0G0"/>
<dbReference type="InParanoid" id="A0A6N7F0G0"/>
<protein>
    <submittedName>
        <fullName evidence="5">Methyltransferase domain-containing protein</fullName>
    </submittedName>
</protein>
<evidence type="ECO:0000256" key="1">
    <source>
        <dbReference type="ARBA" id="ARBA00022679"/>
    </source>
</evidence>
<comment type="caution">
    <text evidence="5">The sequence shown here is derived from an EMBL/GenBank/DDBJ whole genome shotgun (WGS) entry which is preliminary data.</text>
</comment>
<dbReference type="InterPro" id="IPR029063">
    <property type="entry name" value="SAM-dependent_MTases_sf"/>
</dbReference>
<dbReference type="EMBL" id="WHNW01000001">
    <property type="protein sequence ID" value="MPV85336.1"/>
    <property type="molecule type" value="Genomic_DNA"/>
</dbReference>
<keyword evidence="6" id="KW-1185">Reference proteome</keyword>
<keyword evidence="1 5" id="KW-0808">Transferase</keyword>
<dbReference type="InterPro" id="IPR005271">
    <property type="entry name" value="CmoA"/>
</dbReference>
<evidence type="ECO:0000256" key="2">
    <source>
        <dbReference type="ARBA" id="ARBA00022691"/>
    </source>
</evidence>
<dbReference type="GO" id="GO:0032259">
    <property type="term" value="P:methylation"/>
    <property type="evidence" value="ECO:0007669"/>
    <property type="project" value="UniProtKB-KW"/>
</dbReference>
<evidence type="ECO:0000259" key="4">
    <source>
        <dbReference type="Pfam" id="PF13649"/>
    </source>
</evidence>